<dbReference type="RefSeq" id="WP_079686209.1">
    <property type="nucleotide sequence ID" value="NZ_FUZU01000001.1"/>
</dbReference>
<dbReference type="EMBL" id="FUZU01000001">
    <property type="protein sequence ID" value="SKC57171.1"/>
    <property type="molecule type" value="Genomic_DNA"/>
</dbReference>
<keyword evidence="1" id="KW-0732">Signal</keyword>
<dbReference type="Gene3D" id="2.60.40.10">
    <property type="entry name" value="Immunoglobulins"/>
    <property type="match status" value="4"/>
</dbReference>
<dbReference type="STRING" id="688867.SAMN05660236_1677"/>
<evidence type="ECO:0000256" key="1">
    <source>
        <dbReference type="SAM" id="SignalP"/>
    </source>
</evidence>
<feature type="signal peptide" evidence="1">
    <location>
        <begin position="1"/>
        <end position="22"/>
    </location>
</feature>
<keyword evidence="4" id="KW-1185">Reference proteome</keyword>
<proteinExistence type="predicted"/>
<dbReference type="InterPro" id="IPR013783">
    <property type="entry name" value="Ig-like_fold"/>
</dbReference>
<sequence>MKNIFTLLTFGLCYLLCIAAFAQPPDPEDPDDPNCSDFAIDVVYSENTYGTVGIPEYYNICNIANGDDVDFTAISLPPGYTLNTSSSGCADIYGTMMESGTFSFVIAASTAQGCTDTLIFTSTWTCINSGFDTAEFPPFNIGDDVHEGFLGPLLSSFGVALDFEVTAGTLPPGLSIVPSSDGMYDAYLTGQPTTPGIYTFTVRAYRGINCPGGEQQYTVTIEGTDRCSTLTLEVVHAENTYGIVGIPEYYEICNVTNADPVQFTPLSLPAGYALNADGSGCADLHGTMTEPGSFSFVILGTTAQGCSDTLTITSNWTCLNSGFDPTALPPTLNVGAYIHEGFQGPLLSYAGVSMNFEVSAGALPPGLSLVASSDGLYDAYLTGTPTTLGIYTFTLRAYLGNCEGAQQTYTVEVLPCPVGTAITPTASELPYPIEYIYYEQRLVAAFDVPVTEVRYSIVDGALPYGLTIRDTAQTEAVLKGIPRTQGDFTFTIRASVGNCTAIDQVYSIRLLGGLAPFPLVITPLCADSIEVRNWVVYNPHDVTSIFIDWELLYAPEYHGKELMPPGYTTFSTPNVMNPNTIKISWQDGITGTKTLIRGASSELCNPPACVIAASVVSYHQGLQKNGQPVPPQFSDARQALGEPDANDMTTDPSKFFSLGYNGFLVLELSSNLYDQPGNDLVVHETSYGDPSFSSHPERAEVFVSQNGTQWTSLGLTGSSQQCNDPLDKAFDLAGKITWCRYIKIVDKTDRHAKILTPITCLPTTSLAFNETSNGFDVDAITCGSYTSNLSSSARMAFPEGTTIAREYVVYPNPVQQQFTLDLSQDDEFILPDNHEVQLDIVDMNGRPVYQKLHTLEPDLTTKCDASNFKSGMFVVHVRTPKGSRYYKLIKQ</sequence>
<evidence type="ECO:0000313" key="3">
    <source>
        <dbReference type="EMBL" id="SKC57171.1"/>
    </source>
</evidence>
<dbReference type="NCBIfam" id="TIGR04183">
    <property type="entry name" value="Por_Secre_tail"/>
    <property type="match status" value="1"/>
</dbReference>
<reference evidence="3 4" key="1">
    <citation type="submission" date="2017-02" db="EMBL/GenBank/DDBJ databases">
        <authorList>
            <person name="Peterson S.W."/>
        </authorList>
    </citation>
    <scope>NUCLEOTIDE SEQUENCE [LARGE SCALE GENOMIC DNA]</scope>
    <source>
        <strain evidence="3 4">DSM 25262</strain>
    </source>
</reference>
<accession>A0A1T5K0J9</accession>
<dbReference type="OrthoDB" id="665834at2"/>
<dbReference type="InterPro" id="IPR026444">
    <property type="entry name" value="Secre_tail"/>
</dbReference>
<dbReference type="AlphaFoldDB" id="A0A1T5K0J9"/>
<protein>
    <submittedName>
        <fullName evidence="3">Por secretion system C-terminal sorting domain-containing protein</fullName>
    </submittedName>
</protein>
<dbReference type="Pfam" id="PF05345">
    <property type="entry name" value="He_PIG"/>
    <property type="match status" value="2"/>
</dbReference>
<organism evidence="3 4">
    <name type="scientific">Ohtaekwangia koreensis</name>
    <dbReference type="NCBI Taxonomy" id="688867"/>
    <lineage>
        <taxon>Bacteria</taxon>
        <taxon>Pseudomonadati</taxon>
        <taxon>Bacteroidota</taxon>
        <taxon>Cytophagia</taxon>
        <taxon>Cytophagales</taxon>
        <taxon>Fulvivirgaceae</taxon>
        <taxon>Ohtaekwangia</taxon>
    </lineage>
</organism>
<evidence type="ECO:0000313" key="4">
    <source>
        <dbReference type="Proteomes" id="UP000190961"/>
    </source>
</evidence>
<evidence type="ECO:0000259" key="2">
    <source>
        <dbReference type="Pfam" id="PF18962"/>
    </source>
</evidence>
<feature type="domain" description="Secretion system C-terminal sorting" evidence="2">
    <location>
        <begin position="809"/>
        <end position="889"/>
    </location>
</feature>
<gene>
    <name evidence="3" type="ORF">SAMN05660236_1677</name>
</gene>
<name>A0A1T5K0J9_9BACT</name>
<dbReference type="Proteomes" id="UP000190961">
    <property type="component" value="Unassembled WGS sequence"/>
</dbReference>
<feature type="chain" id="PRO_5012369004" evidence="1">
    <location>
        <begin position="23"/>
        <end position="891"/>
    </location>
</feature>
<dbReference type="Pfam" id="PF18962">
    <property type="entry name" value="Por_Secre_tail"/>
    <property type="match status" value="1"/>
</dbReference>